<name>A0A814G4S2_9BILA</name>
<feature type="domain" description="Integrase zinc-binding" evidence="1">
    <location>
        <begin position="2"/>
        <end position="42"/>
    </location>
</feature>
<dbReference type="InterPro" id="IPR012337">
    <property type="entry name" value="RNaseH-like_sf"/>
</dbReference>
<dbReference type="EMBL" id="CAJNOC010003577">
    <property type="protein sequence ID" value="CAF0989146.1"/>
    <property type="molecule type" value="Genomic_DNA"/>
</dbReference>
<gene>
    <name evidence="2" type="ORF">OXX778_LOCUS15819</name>
</gene>
<dbReference type="InterPro" id="IPR041588">
    <property type="entry name" value="Integrase_H2C2"/>
</dbReference>
<comment type="caution">
    <text evidence="2">The sequence shown here is derived from an EMBL/GenBank/DDBJ whole genome shotgun (WGS) entry which is preliminary data.</text>
</comment>
<sequence length="133" mass="15363">MIEKAHNFGHFRADSTLQRIKESYTWPNMLALIKKAINQCATARMQFHPAQVTEVSKIFKRLSIDLVFVLNKTKDGFIGIAVIIEYLTKFCYAEPIRSKEDSEIATILIKYISLFGPFEELFLIKVENSAIRF</sequence>
<dbReference type="Proteomes" id="UP000663879">
    <property type="component" value="Unassembled WGS sequence"/>
</dbReference>
<dbReference type="GO" id="GO:0003676">
    <property type="term" value="F:nucleic acid binding"/>
    <property type="evidence" value="ECO:0007669"/>
    <property type="project" value="InterPro"/>
</dbReference>
<accession>A0A814G4S2</accession>
<dbReference type="SUPFAM" id="SSF53098">
    <property type="entry name" value="Ribonuclease H-like"/>
    <property type="match status" value="1"/>
</dbReference>
<dbReference type="Gene3D" id="3.30.420.10">
    <property type="entry name" value="Ribonuclease H-like superfamily/Ribonuclease H"/>
    <property type="match status" value="1"/>
</dbReference>
<evidence type="ECO:0000313" key="3">
    <source>
        <dbReference type="Proteomes" id="UP000663879"/>
    </source>
</evidence>
<dbReference type="OrthoDB" id="6627416at2759"/>
<dbReference type="Pfam" id="PF17921">
    <property type="entry name" value="Integrase_H2C2"/>
    <property type="match status" value="1"/>
</dbReference>
<dbReference type="AlphaFoldDB" id="A0A814G4S2"/>
<dbReference type="InterPro" id="IPR036397">
    <property type="entry name" value="RNaseH_sf"/>
</dbReference>
<organism evidence="2 3">
    <name type="scientific">Brachionus calyciflorus</name>
    <dbReference type="NCBI Taxonomy" id="104777"/>
    <lineage>
        <taxon>Eukaryota</taxon>
        <taxon>Metazoa</taxon>
        <taxon>Spiralia</taxon>
        <taxon>Gnathifera</taxon>
        <taxon>Rotifera</taxon>
        <taxon>Eurotatoria</taxon>
        <taxon>Monogononta</taxon>
        <taxon>Pseudotrocha</taxon>
        <taxon>Ploima</taxon>
        <taxon>Brachionidae</taxon>
        <taxon>Brachionus</taxon>
    </lineage>
</organism>
<dbReference type="Gene3D" id="1.10.340.70">
    <property type="match status" value="1"/>
</dbReference>
<evidence type="ECO:0000259" key="1">
    <source>
        <dbReference type="Pfam" id="PF17921"/>
    </source>
</evidence>
<reference evidence="2" key="1">
    <citation type="submission" date="2021-02" db="EMBL/GenBank/DDBJ databases">
        <authorList>
            <person name="Nowell W R."/>
        </authorList>
    </citation>
    <scope>NUCLEOTIDE SEQUENCE</scope>
    <source>
        <strain evidence="2">Ploen Becks lab</strain>
    </source>
</reference>
<keyword evidence="3" id="KW-1185">Reference proteome</keyword>
<evidence type="ECO:0000313" key="2">
    <source>
        <dbReference type="EMBL" id="CAF0989146.1"/>
    </source>
</evidence>
<protein>
    <recommendedName>
        <fullName evidence="1">Integrase zinc-binding domain-containing protein</fullName>
    </recommendedName>
</protein>
<proteinExistence type="predicted"/>